<proteinExistence type="predicted"/>
<evidence type="ECO:0000256" key="1">
    <source>
        <dbReference type="SAM" id="MobiDB-lite"/>
    </source>
</evidence>
<feature type="compositionally biased region" description="Polar residues" evidence="1">
    <location>
        <begin position="56"/>
        <end position="66"/>
    </location>
</feature>
<dbReference type="Proteomes" id="UP001230426">
    <property type="component" value="Unassembled WGS sequence"/>
</dbReference>
<keyword evidence="3" id="KW-1185">Reference proteome</keyword>
<feature type="compositionally biased region" description="Basic and acidic residues" evidence="1">
    <location>
        <begin position="1"/>
        <end position="20"/>
    </location>
</feature>
<sequence>MESVERLDSDIIARKQDQPKITDTSPSPSVQAQAEPQPTTPRRDIKPSIGTMWTRPFTTKDGNAITSTTTPHLIAKASDPLWRRSTVEFEVAHDPKAPSQGQGLIWSGTATNVSSGTTGALQVPTGKLTDGWKVRWRARTRTGSAAGSWSGWQGLRIDVAGPAVAEPSVKPSAQAPTDVSPKTQAAAARKFPYERMSYAECQKAVGDLNSPSNDNSLHNQAFSCKNSFSVCYAMWIGERDEDDEGDRSTDLISAAKWSLRREQPSDQSLGAGRQGRYLRLQLEGQSLQGCVRGEG</sequence>
<feature type="region of interest" description="Disordered" evidence="1">
    <location>
        <begin position="1"/>
        <end position="66"/>
    </location>
</feature>
<feature type="region of interest" description="Disordered" evidence="1">
    <location>
        <begin position="254"/>
        <end position="273"/>
    </location>
</feature>
<dbReference type="EMBL" id="JAUSRB010000002">
    <property type="protein sequence ID" value="MDP9865614.1"/>
    <property type="molecule type" value="Genomic_DNA"/>
</dbReference>
<organism evidence="2 3">
    <name type="scientific">Streptosporangium brasiliense</name>
    <dbReference type="NCBI Taxonomy" id="47480"/>
    <lineage>
        <taxon>Bacteria</taxon>
        <taxon>Bacillati</taxon>
        <taxon>Actinomycetota</taxon>
        <taxon>Actinomycetes</taxon>
        <taxon>Streptosporangiales</taxon>
        <taxon>Streptosporangiaceae</taxon>
        <taxon>Streptosporangium</taxon>
    </lineage>
</organism>
<evidence type="ECO:0008006" key="4">
    <source>
        <dbReference type="Google" id="ProtNLM"/>
    </source>
</evidence>
<feature type="compositionally biased region" description="Polar residues" evidence="1">
    <location>
        <begin position="21"/>
        <end position="37"/>
    </location>
</feature>
<dbReference type="RefSeq" id="WP_306865232.1">
    <property type="nucleotide sequence ID" value="NZ_JAUSRB010000002.1"/>
</dbReference>
<accession>A0ABT9R8P3</accession>
<comment type="caution">
    <text evidence="2">The sequence shown here is derived from an EMBL/GenBank/DDBJ whole genome shotgun (WGS) entry which is preliminary data.</text>
</comment>
<reference evidence="2 3" key="1">
    <citation type="submission" date="2023-07" db="EMBL/GenBank/DDBJ databases">
        <title>Sequencing the genomes of 1000 actinobacteria strains.</title>
        <authorList>
            <person name="Klenk H.-P."/>
        </authorList>
    </citation>
    <scope>NUCLEOTIDE SEQUENCE [LARGE SCALE GENOMIC DNA]</scope>
    <source>
        <strain evidence="2 3">DSM 44109</strain>
    </source>
</reference>
<evidence type="ECO:0000313" key="3">
    <source>
        <dbReference type="Proteomes" id="UP001230426"/>
    </source>
</evidence>
<name>A0ABT9R8P3_9ACTN</name>
<evidence type="ECO:0000313" key="2">
    <source>
        <dbReference type="EMBL" id="MDP9865614.1"/>
    </source>
</evidence>
<protein>
    <recommendedName>
        <fullName evidence="4">Chitin-binding type-3 domain-containing protein</fullName>
    </recommendedName>
</protein>
<gene>
    <name evidence="2" type="ORF">J2S55_004880</name>
</gene>